<reference evidence="1" key="1">
    <citation type="journal article" date="2015" name="PLoS Biol.">
        <title>The Discovery, Distribution, and Evolution of Viruses Associated with Drosophila melanogaster.</title>
        <authorList>
            <person name="Webster C.L."/>
            <person name="Waldron F.M."/>
            <person name="Robertson S."/>
            <person name="Crowson D."/>
            <person name="Ferrari G."/>
            <person name="Quintana J.F."/>
            <person name="Brouqui J.M."/>
            <person name="Bayne E.H."/>
            <person name="Longdon B."/>
            <person name="Buck A.H."/>
            <person name="Lazzaro B.P."/>
            <person name="Akorli J."/>
            <person name="Haddrill P.R."/>
            <person name="Obbard D.J."/>
        </authorList>
    </citation>
    <scope>NUCLEOTIDE SEQUENCE</scope>
</reference>
<protein>
    <submittedName>
        <fullName evidence="1">Putative gp43-like protein</fullName>
    </submittedName>
</protein>
<evidence type="ECO:0000313" key="1">
    <source>
        <dbReference type="EMBL" id="AKH40394.1"/>
    </source>
</evidence>
<name>A0A0F7KMY3_9VIRU</name>
<accession>A0A0F7KMY3</accession>
<sequence>MPVSTKTTNTITTSKVHIMDDCWLEMNEVATINIATNSSQQYTRRKMEHVPLVQPSVDSSDTDLKEKAGDAMSTLLNLCAESTPLKDFRRVCKNAPIEYINQIPNIETILLKSFGEHGYSGYSLGYLNEIEYSANIRCANVSFSSSDARILKNVRYYFENVQTLFINDEKLSTEFLHSDPKHKSDSCEMLNYAAISANVATRLDYNTNNELVDVTAKFKVASEKFIYNKCRYALTGSIEIPLPELMPHTNPPQKFHQRKYIRYWYMAIDLPGYICRDTGKISPSTSFKFRIAFRNQKSFDDNLVNQCNIECEDLITGIDFIKSFDLLFKYYKHMYIVQDKCMTPDFVYKESVADESFVKELSDEQKLMLKTLRYIEPDTQHDDGRDADLTTPEMRMFVKYLGFAAYRVYYPEQDTVDFLSHEQLSFEPNFNYDSAVDAIGSADNDGGNSDEINDIVIASRGDNAIDGTLGSCDFNIGSNIIANTNPVSNNSNNNDDVFDNILL</sequence>
<organism evidence="1">
    <name type="scientific">Kallithea virus</name>
    <dbReference type="NCBI Taxonomy" id="1654582"/>
    <lineage>
        <taxon>Viruses</taxon>
        <taxon>Viruses incertae sedis</taxon>
        <taxon>Naldaviricetes</taxon>
        <taxon>Lefavirales</taxon>
        <taxon>Nudiviridae</taxon>
        <taxon>Alphanudivirus</taxon>
        <taxon>Alphanudivirus dromelanogasteris</taxon>
    </lineage>
</organism>
<dbReference type="EMBL" id="KP714106">
    <property type="protein sequence ID" value="AKH40394.1"/>
    <property type="molecule type" value="Genomic_DNA"/>
</dbReference>
<proteinExistence type="predicted"/>